<dbReference type="GO" id="GO:0097255">
    <property type="term" value="C:R2TP complex"/>
    <property type="evidence" value="ECO:0007669"/>
    <property type="project" value="TreeGrafter"/>
</dbReference>
<evidence type="ECO:0000313" key="4">
    <source>
        <dbReference type="Proteomes" id="UP000054166"/>
    </source>
</evidence>
<dbReference type="GO" id="GO:0006364">
    <property type="term" value="P:rRNA processing"/>
    <property type="evidence" value="ECO:0007669"/>
    <property type="project" value="TreeGrafter"/>
</dbReference>
<protein>
    <recommendedName>
        <fullName evidence="2">PIH1 N-terminal domain-containing protein</fullName>
    </recommendedName>
</protein>
<dbReference type="InterPro" id="IPR012981">
    <property type="entry name" value="PIH1_N"/>
</dbReference>
<dbReference type="Proteomes" id="UP000054166">
    <property type="component" value="Unassembled WGS sequence"/>
</dbReference>
<dbReference type="InterPro" id="IPR050734">
    <property type="entry name" value="PIH1/Kintoun_subfamily"/>
</dbReference>
<dbReference type="HOGENOM" id="CLU_050239_0_0_1"/>
<organism evidence="3 4">
    <name type="scientific">Piloderma croceum (strain F 1598)</name>
    <dbReference type="NCBI Taxonomy" id="765440"/>
    <lineage>
        <taxon>Eukaryota</taxon>
        <taxon>Fungi</taxon>
        <taxon>Dikarya</taxon>
        <taxon>Basidiomycota</taxon>
        <taxon>Agaricomycotina</taxon>
        <taxon>Agaricomycetes</taxon>
        <taxon>Agaricomycetidae</taxon>
        <taxon>Atheliales</taxon>
        <taxon>Atheliaceae</taxon>
        <taxon>Piloderma</taxon>
    </lineage>
</organism>
<dbReference type="GO" id="GO:1990904">
    <property type="term" value="C:ribonucleoprotein complex"/>
    <property type="evidence" value="ECO:0007669"/>
    <property type="project" value="TreeGrafter"/>
</dbReference>
<dbReference type="GO" id="GO:0000492">
    <property type="term" value="P:box C/D snoRNP assembly"/>
    <property type="evidence" value="ECO:0007669"/>
    <property type="project" value="TreeGrafter"/>
</dbReference>
<dbReference type="AlphaFoldDB" id="A0A0C3BJ34"/>
<dbReference type="InParanoid" id="A0A0C3BJ34"/>
<keyword evidence="4" id="KW-1185">Reference proteome</keyword>
<dbReference type="STRING" id="765440.A0A0C3BJ34"/>
<comment type="similarity">
    <text evidence="1">Belongs to the PIH1 family.</text>
</comment>
<evidence type="ECO:0000313" key="3">
    <source>
        <dbReference type="EMBL" id="KIM77387.1"/>
    </source>
</evidence>
<evidence type="ECO:0000259" key="2">
    <source>
        <dbReference type="Pfam" id="PF08190"/>
    </source>
</evidence>
<name>A0A0C3BJ34_PILCF</name>
<dbReference type="Pfam" id="PF08190">
    <property type="entry name" value="PIH1"/>
    <property type="match status" value="1"/>
</dbReference>
<proteinExistence type="inferred from homology"/>
<dbReference type="EMBL" id="KN833025">
    <property type="protein sequence ID" value="KIM77387.1"/>
    <property type="molecule type" value="Genomic_DNA"/>
</dbReference>
<reference evidence="3 4" key="1">
    <citation type="submission" date="2014-04" db="EMBL/GenBank/DDBJ databases">
        <authorList>
            <consortium name="DOE Joint Genome Institute"/>
            <person name="Kuo A."/>
            <person name="Tarkka M."/>
            <person name="Buscot F."/>
            <person name="Kohler A."/>
            <person name="Nagy L.G."/>
            <person name="Floudas D."/>
            <person name="Copeland A."/>
            <person name="Barry K.W."/>
            <person name="Cichocki N."/>
            <person name="Veneault-Fourrey C."/>
            <person name="LaButti K."/>
            <person name="Lindquist E.A."/>
            <person name="Lipzen A."/>
            <person name="Lundell T."/>
            <person name="Morin E."/>
            <person name="Murat C."/>
            <person name="Sun H."/>
            <person name="Tunlid A."/>
            <person name="Henrissat B."/>
            <person name="Grigoriev I.V."/>
            <person name="Hibbett D.S."/>
            <person name="Martin F."/>
            <person name="Nordberg H.P."/>
            <person name="Cantor M.N."/>
            <person name="Hua S.X."/>
        </authorList>
    </citation>
    <scope>NUCLEOTIDE SEQUENCE [LARGE SCALE GENOMIC DNA]</scope>
    <source>
        <strain evidence="3 4">F 1598</strain>
    </source>
</reference>
<dbReference type="PANTHER" id="PTHR22997:SF0">
    <property type="entry name" value="PIH1 DOMAIN-CONTAINING PROTEIN 1"/>
    <property type="match status" value="1"/>
</dbReference>
<reference evidence="4" key="2">
    <citation type="submission" date="2015-01" db="EMBL/GenBank/DDBJ databases">
        <title>Evolutionary Origins and Diversification of the Mycorrhizal Mutualists.</title>
        <authorList>
            <consortium name="DOE Joint Genome Institute"/>
            <consortium name="Mycorrhizal Genomics Consortium"/>
            <person name="Kohler A."/>
            <person name="Kuo A."/>
            <person name="Nagy L.G."/>
            <person name="Floudas D."/>
            <person name="Copeland A."/>
            <person name="Barry K.W."/>
            <person name="Cichocki N."/>
            <person name="Veneault-Fourrey C."/>
            <person name="LaButti K."/>
            <person name="Lindquist E.A."/>
            <person name="Lipzen A."/>
            <person name="Lundell T."/>
            <person name="Morin E."/>
            <person name="Murat C."/>
            <person name="Riley R."/>
            <person name="Ohm R."/>
            <person name="Sun H."/>
            <person name="Tunlid A."/>
            <person name="Henrissat B."/>
            <person name="Grigoriev I.V."/>
            <person name="Hibbett D.S."/>
            <person name="Martin F."/>
        </authorList>
    </citation>
    <scope>NUCLEOTIDE SEQUENCE [LARGE SCALE GENOMIC DNA]</scope>
    <source>
        <strain evidence="4">F 1598</strain>
    </source>
</reference>
<dbReference type="GO" id="GO:0005737">
    <property type="term" value="C:cytoplasm"/>
    <property type="evidence" value="ECO:0007669"/>
    <property type="project" value="TreeGrafter"/>
</dbReference>
<evidence type="ECO:0000256" key="1">
    <source>
        <dbReference type="ARBA" id="ARBA00008511"/>
    </source>
</evidence>
<dbReference type="OrthoDB" id="5135119at2759"/>
<gene>
    <name evidence="3" type="ORF">PILCRDRAFT_12029</name>
</gene>
<sequence length="353" mass="37812">MSFVSVKLKPSPGFVVKSTTLNDAQYRSHSQALSTPSSTLLEPSSDIGILVPKGLKVFVNIAWDANVPPPPEGSEDVIQKAMLGEDLDDLNPEGWYVPAIVSGGRQDKDKAGKLSLVFDAVFNSSLKTRTLTDPEFKTFLIELAFQRIEAQKSGSILLSRQIGTPNIASKGKLEPRTVQIPRVLYPEGHPSRGAMGGGVDAGVDLGASGGGKGKGKKLIEEIGEGEKNKGKGILKTPAKSVSSTVEVPSWTWSKTSNKIKIIINVPKLTHPQIPSSTLDLEPRRIILSTPALYELDVNLDASDAEIAATFSKEGGAGEDGMESALTLKRMRDLDVQEARAEWRVGEGVVVVYA</sequence>
<accession>A0A0C3BJ34</accession>
<dbReference type="PANTHER" id="PTHR22997">
    <property type="entry name" value="PIH1 DOMAIN-CONTAINING PROTEIN 1"/>
    <property type="match status" value="1"/>
</dbReference>
<feature type="domain" description="PIH1 N-terminal" evidence="2">
    <location>
        <begin position="52"/>
        <end position="181"/>
    </location>
</feature>